<accession>A0ABD3VMV2</accession>
<gene>
    <name evidence="2" type="ORF">ACJMK2_008773</name>
</gene>
<dbReference type="EMBL" id="JBJQND010000011">
    <property type="protein sequence ID" value="KAL3862827.1"/>
    <property type="molecule type" value="Genomic_DNA"/>
</dbReference>
<dbReference type="AlphaFoldDB" id="A0ABD3VMV2"/>
<evidence type="ECO:0000313" key="2">
    <source>
        <dbReference type="EMBL" id="KAL3862827.1"/>
    </source>
</evidence>
<name>A0ABD3VMV2_SINWO</name>
<feature type="domain" description="Ig-like" evidence="1">
    <location>
        <begin position="5"/>
        <end position="88"/>
    </location>
</feature>
<comment type="caution">
    <text evidence="2">The sequence shown here is derived from an EMBL/GenBank/DDBJ whole genome shotgun (WGS) entry which is preliminary data.</text>
</comment>
<dbReference type="PROSITE" id="PS50835">
    <property type="entry name" value="IG_LIKE"/>
    <property type="match status" value="1"/>
</dbReference>
<protein>
    <recommendedName>
        <fullName evidence="1">Ig-like domain-containing protein</fullName>
    </recommendedName>
</protein>
<evidence type="ECO:0000259" key="1">
    <source>
        <dbReference type="PROSITE" id="PS50835"/>
    </source>
</evidence>
<dbReference type="Proteomes" id="UP001634394">
    <property type="component" value="Unassembled WGS sequence"/>
</dbReference>
<proteinExistence type="predicted"/>
<feature type="non-terminal residue" evidence="2">
    <location>
        <position position="96"/>
    </location>
</feature>
<reference evidence="2 3" key="1">
    <citation type="submission" date="2024-11" db="EMBL/GenBank/DDBJ databases">
        <title>Chromosome-level genome assembly of the freshwater bivalve Anodonta woodiana.</title>
        <authorList>
            <person name="Chen X."/>
        </authorList>
    </citation>
    <scope>NUCLEOTIDE SEQUENCE [LARGE SCALE GENOMIC DNA]</scope>
    <source>
        <strain evidence="2">MN2024</strain>
        <tissue evidence="2">Gills</tissue>
    </source>
</reference>
<keyword evidence="3" id="KW-1185">Reference proteome</keyword>
<dbReference type="InterPro" id="IPR007110">
    <property type="entry name" value="Ig-like_dom"/>
</dbReference>
<feature type="non-terminal residue" evidence="2">
    <location>
        <position position="1"/>
    </location>
</feature>
<sequence>RPNIPNVIVYGGANDRFPWFQNGTGTLKCNSSDYGNPEAAVIWNVHRGAPNKEGHLIIDALASNDNNREVACKLENNFTIDKHEQVVSKPIRLNVE</sequence>
<evidence type="ECO:0000313" key="3">
    <source>
        <dbReference type="Proteomes" id="UP001634394"/>
    </source>
</evidence>
<organism evidence="2 3">
    <name type="scientific">Sinanodonta woodiana</name>
    <name type="common">Chinese pond mussel</name>
    <name type="synonym">Anodonta woodiana</name>
    <dbReference type="NCBI Taxonomy" id="1069815"/>
    <lineage>
        <taxon>Eukaryota</taxon>
        <taxon>Metazoa</taxon>
        <taxon>Spiralia</taxon>
        <taxon>Lophotrochozoa</taxon>
        <taxon>Mollusca</taxon>
        <taxon>Bivalvia</taxon>
        <taxon>Autobranchia</taxon>
        <taxon>Heteroconchia</taxon>
        <taxon>Palaeoheterodonta</taxon>
        <taxon>Unionida</taxon>
        <taxon>Unionoidea</taxon>
        <taxon>Unionidae</taxon>
        <taxon>Unioninae</taxon>
        <taxon>Sinanodonta</taxon>
    </lineage>
</organism>